<sequence>MLSCPATIPLSSRTLNHLAVRIRSHRNQRRSRWRHLEPGQQALLTLAHLCIGDPYTRLAAGFEIGVATAWRYVQEAIALLSSAADDLDTAMRRIRLLAVHDPGRHPDPDRPGRGPEAVLLRKT</sequence>
<evidence type="ECO:0000313" key="4">
    <source>
        <dbReference type="Proteomes" id="UP000523545"/>
    </source>
</evidence>
<proteinExistence type="predicted"/>
<protein>
    <recommendedName>
        <fullName evidence="2">Transposase Helix-turn-helix domain-containing protein</fullName>
    </recommendedName>
</protein>
<dbReference type="Proteomes" id="UP000523545">
    <property type="component" value="Unassembled WGS sequence"/>
</dbReference>
<name>A0A7Z0BG28_9ACTN</name>
<gene>
    <name evidence="3" type="ORF">HNR22_003719</name>
</gene>
<organism evidence="3 4">
    <name type="scientific">Micromonospora jinlongensis</name>
    <dbReference type="NCBI Taxonomy" id="1287877"/>
    <lineage>
        <taxon>Bacteria</taxon>
        <taxon>Bacillati</taxon>
        <taxon>Actinomycetota</taxon>
        <taxon>Actinomycetes</taxon>
        <taxon>Micromonosporales</taxon>
        <taxon>Micromonosporaceae</taxon>
        <taxon>Micromonospora</taxon>
    </lineage>
</organism>
<reference evidence="3 4" key="1">
    <citation type="submission" date="2020-07" db="EMBL/GenBank/DDBJ databases">
        <title>Sequencing the genomes of 1000 actinobacteria strains.</title>
        <authorList>
            <person name="Klenk H.-P."/>
        </authorList>
    </citation>
    <scope>NUCLEOTIDE SEQUENCE [LARGE SCALE GENOMIC DNA]</scope>
    <source>
        <strain evidence="3 4">DSM 45876</strain>
    </source>
</reference>
<feature type="domain" description="Transposase Helix-turn-helix" evidence="2">
    <location>
        <begin position="35"/>
        <end position="80"/>
    </location>
</feature>
<dbReference type="EMBL" id="JACCHK010000001">
    <property type="protein sequence ID" value="NYH43992.1"/>
    <property type="molecule type" value="Genomic_DNA"/>
</dbReference>
<dbReference type="InterPro" id="IPR027805">
    <property type="entry name" value="Transposase_HTH_dom"/>
</dbReference>
<evidence type="ECO:0000313" key="3">
    <source>
        <dbReference type="EMBL" id="NYH43992.1"/>
    </source>
</evidence>
<dbReference type="Pfam" id="PF13613">
    <property type="entry name" value="HTH_Tnp_4"/>
    <property type="match status" value="1"/>
</dbReference>
<comment type="caution">
    <text evidence="3">The sequence shown here is derived from an EMBL/GenBank/DDBJ whole genome shotgun (WGS) entry which is preliminary data.</text>
</comment>
<evidence type="ECO:0000259" key="2">
    <source>
        <dbReference type="Pfam" id="PF13613"/>
    </source>
</evidence>
<accession>A0A7Z0BG28</accession>
<feature type="region of interest" description="Disordered" evidence="1">
    <location>
        <begin position="101"/>
        <end position="123"/>
    </location>
</feature>
<dbReference type="AlphaFoldDB" id="A0A7Z0BG28"/>
<evidence type="ECO:0000256" key="1">
    <source>
        <dbReference type="SAM" id="MobiDB-lite"/>
    </source>
</evidence>
<feature type="compositionally biased region" description="Basic and acidic residues" evidence="1">
    <location>
        <begin position="101"/>
        <end position="113"/>
    </location>
</feature>
<keyword evidence="4" id="KW-1185">Reference proteome</keyword>